<organism evidence="3 4">
    <name type="scientific">Terfezia boudieri ATCC MYA-4762</name>
    <dbReference type="NCBI Taxonomy" id="1051890"/>
    <lineage>
        <taxon>Eukaryota</taxon>
        <taxon>Fungi</taxon>
        <taxon>Dikarya</taxon>
        <taxon>Ascomycota</taxon>
        <taxon>Pezizomycotina</taxon>
        <taxon>Pezizomycetes</taxon>
        <taxon>Pezizales</taxon>
        <taxon>Pezizaceae</taxon>
        <taxon>Terfezia</taxon>
    </lineage>
</organism>
<evidence type="ECO:0000313" key="3">
    <source>
        <dbReference type="EMBL" id="RPB25662.1"/>
    </source>
</evidence>
<keyword evidence="2" id="KW-0472">Membrane</keyword>
<feature type="compositionally biased region" description="Basic and acidic residues" evidence="1">
    <location>
        <begin position="764"/>
        <end position="776"/>
    </location>
</feature>
<keyword evidence="2" id="KW-0812">Transmembrane</keyword>
<reference evidence="3 4" key="1">
    <citation type="journal article" date="2018" name="Nat. Ecol. Evol.">
        <title>Pezizomycetes genomes reveal the molecular basis of ectomycorrhizal truffle lifestyle.</title>
        <authorList>
            <person name="Murat C."/>
            <person name="Payen T."/>
            <person name="Noel B."/>
            <person name="Kuo A."/>
            <person name="Morin E."/>
            <person name="Chen J."/>
            <person name="Kohler A."/>
            <person name="Krizsan K."/>
            <person name="Balestrini R."/>
            <person name="Da Silva C."/>
            <person name="Montanini B."/>
            <person name="Hainaut M."/>
            <person name="Levati E."/>
            <person name="Barry K.W."/>
            <person name="Belfiori B."/>
            <person name="Cichocki N."/>
            <person name="Clum A."/>
            <person name="Dockter R.B."/>
            <person name="Fauchery L."/>
            <person name="Guy J."/>
            <person name="Iotti M."/>
            <person name="Le Tacon F."/>
            <person name="Lindquist E.A."/>
            <person name="Lipzen A."/>
            <person name="Malagnac F."/>
            <person name="Mello A."/>
            <person name="Molinier V."/>
            <person name="Miyauchi S."/>
            <person name="Poulain J."/>
            <person name="Riccioni C."/>
            <person name="Rubini A."/>
            <person name="Sitrit Y."/>
            <person name="Splivallo R."/>
            <person name="Traeger S."/>
            <person name="Wang M."/>
            <person name="Zifcakova L."/>
            <person name="Wipf D."/>
            <person name="Zambonelli A."/>
            <person name="Paolocci F."/>
            <person name="Nowrousian M."/>
            <person name="Ottonello S."/>
            <person name="Baldrian P."/>
            <person name="Spatafora J.W."/>
            <person name="Henrissat B."/>
            <person name="Nagy L.G."/>
            <person name="Aury J.M."/>
            <person name="Wincker P."/>
            <person name="Grigoriev I.V."/>
            <person name="Bonfante P."/>
            <person name="Martin F.M."/>
        </authorList>
    </citation>
    <scope>NUCLEOTIDE SEQUENCE [LARGE SCALE GENOMIC DNA]</scope>
    <source>
        <strain evidence="3 4">ATCC MYA-4762</strain>
    </source>
</reference>
<dbReference type="EMBL" id="ML121537">
    <property type="protein sequence ID" value="RPB25662.1"/>
    <property type="molecule type" value="Genomic_DNA"/>
</dbReference>
<feature type="region of interest" description="Disordered" evidence="1">
    <location>
        <begin position="265"/>
        <end position="331"/>
    </location>
</feature>
<feature type="compositionally biased region" description="Low complexity" evidence="1">
    <location>
        <begin position="265"/>
        <end position="276"/>
    </location>
</feature>
<feature type="region of interest" description="Disordered" evidence="1">
    <location>
        <begin position="442"/>
        <end position="504"/>
    </location>
</feature>
<dbReference type="InParanoid" id="A0A3N4LWV7"/>
<feature type="transmembrane region" description="Helical" evidence="2">
    <location>
        <begin position="127"/>
        <end position="149"/>
    </location>
</feature>
<feature type="region of interest" description="Disordered" evidence="1">
    <location>
        <begin position="1"/>
        <end position="20"/>
    </location>
</feature>
<feature type="compositionally biased region" description="Low complexity" evidence="1">
    <location>
        <begin position="1"/>
        <end position="14"/>
    </location>
</feature>
<feature type="region of interest" description="Disordered" evidence="1">
    <location>
        <begin position="744"/>
        <end position="806"/>
    </location>
</feature>
<feature type="compositionally biased region" description="Low complexity" evidence="1">
    <location>
        <begin position="204"/>
        <end position="213"/>
    </location>
</feature>
<protein>
    <submittedName>
        <fullName evidence="3">Uncharacterized protein</fullName>
    </submittedName>
</protein>
<feature type="compositionally biased region" description="Polar residues" evidence="1">
    <location>
        <begin position="214"/>
        <end position="224"/>
    </location>
</feature>
<evidence type="ECO:0000256" key="2">
    <source>
        <dbReference type="SAM" id="Phobius"/>
    </source>
</evidence>
<feature type="region of interest" description="Disordered" evidence="1">
    <location>
        <begin position="204"/>
        <end position="227"/>
    </location>
</feature>
<accession>A0A3N4LWV7</accession>
<dbReference type="Proteomes" id="UP000267821">
    <property type="component" value="Unassembled WGS sequence"/>
</dbReference>
<sequence length="806" mass="86098">MSGSSSDRSSSSSSLTGYLDQFIRGAGEGRRLRRREKIRWRNRRSIPKGQDVGETDVTEGQWGLEHTDQPTGLDRSPGNDQDGHRALSSVAAHETVPLLPLIYGAPRYSSSQHRLVRRAPGSDNDPLIIGATLGGLCFVGVLIIAILVWRRRLKAKERQFMEGNNGGRWGGQTLSVITSPTAVNTAGDKLVDLGTMYGSPASAYRAGASRSSSVNNRTKSTPTSPIDKIHIRNHSWTQAGSIPGSPTAPAIAGVQIGNRIPCRATTQQSVVSSPSSIGKRPKRSSSVLQRFGHSRELSSPGSITTSVQSLSTNRGPPPPRPPRPDEENGAEEPPQIFELSASSSVRVKRDSKALPALPTFLVREHEEEMKRRKEEWEWERERERRDQYESQRRPQSFVDDSRTFTHQQSGESSAFRRGSGEMGMLANQEELALKKVMSLESLASTTTSSSSDCGDEDEAPEGSRRPIPEVNALSPRSSQRRPARLESGSRPPIPSFANTESESIATGDSLMKRTSYLIADGSSGVEATAVARGFPSPKLGEQLRLTPPLPSSASTGSSNISSVFGLITAPVSATVPKPLILPPPDQSRDGSLGAHIRAESTSSGGIAAPGEDQVTRGTFMLAGDSSERGLAFSSIEDWRESVGETYAGTRPTTAGAASTGPASAEDVPVPPVVIESSARGLAQPRPVFPRRISVDTGVGGMNMYPPPPVTTAGGALLTPRTAASTTAQSLFTPIEMVPVSAVTPPSGGQLKGRGPETLLLRPSTSERERELKKEVEGTSNAPRPALKADERAHSWLNVGEDSDSDS</sequence>
<feature type="region of interest" description="Disordered" evidence="1">
    <location>
        <begin position="365"/>
        <end position="423"/>
    </location>
</feature>
<name>A0A3N4LWV7_9PEZI</name>
<keyword evidence="2" id="KW-1133">Transmembrane helix</keyword>
<proteinExistence type="predicted"/>
<keyword evidence="4" id="KW-1185">Reference proteome</keyword>
<dbReference type="AlphaFoldDB" id="A0A3N4LWV7"/>
<feature type="compositionally biased region" description="Basic residues" evidence="1">
    <location>
        <begin position="33"/>
        <end position="46"/>
    </location>
</feature>
<feature type="compositionally biased region" description="Polar residues" evidence="1">
    <location>
        <begin position="297"/>
        <end position="314"/>
    </location>
</feature>
<dbReference type="OrthoDB" id="5382463at2759"/>
<feature type="region of interest" description="Disordered" evidence="1">
    <location>
        <begin position="647"/>
        <end position="666"/>
    </location>
</feature>
<feature type="region of interest" description="Disordered" evidence="1">
    <location>
        <begin position="33"/>
        <end position="84"/>
    </location>
</feature>
<feature type="compositionally biased region" description="Low complexity" evidence="1">
    <location>
        <begin position="442"/>
        <end position="451"/>
    </location>
</feature>
<gene>
    <name evidence="3" type="ORF">L211DRAFT_847995</name>
</gene>
<evidence type="ECO:0000256" key="1">
    <source>
        <dbReference type="SAM" id="MobiDB-lite"/>
    </source>
</evidence>
<feature type="compositionally biased region" description="Basic and acidic residues" evidence="1">
    <location>
        <begin position="365"/>
        <end position="392"/>
    </location>
</feature>
<evidence type="ECO:0000313" key="4">
    <source>
        <dbReference type="Proteomes" id="UP000267821"/>
    </source>
</evidence>
<feature type="compositionally biased region" description="Low complexity" evidence="1">
    <location>
        <begin position="647"/>
        <end position="664"/>
    </location>
</feature>